<dbReference type="OrthoDB" id="8563271at2"/>
<dbReference type="KEGG" id="pdq:CL55_00006140"/>
<reference evidence="1 2" key="1">
    <citation type="submission" date="2014-03" db="EMBL/GenBank/DDBJ databases">
        <title>Genome of Polynucleobacter strain MWH-MoK4.</title>
        <authorList>
            <person name="Hahn M.W."/>
        </authorList>
    </citation>
    <scope>NUCLEOTIDE SEQUENCE [LARGE SCALE GENOMIC DNA]</scope>
    <source>
        <strain evidence="1 2">MWH-MoK4</strain>
    </source>
</reference>
<evidence type="ECO:0000313" key="2">
    <source>
        <dbReference type="Proteomes" id="UP000061135"/>
    </source>
</evidence>
<protein>
    <submittedName>
        <fullName evidence="1">Uncharacterized protein</fullName>
    </submittedName>
</protein>
<dbReference type="RefSeq" id="WP_046329822.1">
    <property type="nucleotide sequence ID" value="NZ_CP007501.1"/>
</dbReference>
<accession>A0A0E3ZLI2</accession>
<dbReference type="PATRIC" id="fig|576611.7.peg.622"/>
<keyword evidence="2" id="KW-1185">Reference proteome</keyword>
<sequence>MQVFAINPLTKEINTVEIADTKEALQELIGFSTIDSDEIDDNGDRLFFDEECFIRQQGNVGRFKVDSLAPVAGIGVIVNCKDGKTFQSALINAQELLKRVTYL</sequence>
<organism evidence="1 2">
    <name type="scientific">Polynucleobacter duraquae</name>
    <dbReference type="NCBI Taxonomy" id="1835254"/>
    <lineage>
        <taxon>Bacteria</taxon>
        <taxon>Pseudomonadati</taxon>
        <taxon>Pseudomonadota</taxon>
        <taxon>Betaproteobacteria</taxon>
        <taxon>Burkholderiales</taxon>
        <taxon>Burkholderiaceae</taxon>
        <taxon>Polynucleobacter</taxon>
    </lineage>
</organism>
<dbReference type="Proteomes" id="UP000061135">
    <property type="component" value="Chromosome"/>
</dbReference>
<dbReference type="EMBL" id="CP007501">
    <property type="protein sequence ID" value="AKD24947.1"/>
    <property type="molecule type" value="Genomic_DNA"/>
</dbReference>
<dbReference type="HOGENOM" id="CLU_2261171_0_0_4"/>
<name>A0A0E3ZLI2_9BURK</name>
<proteinExistence type="predicted"/>
<dbReference type="AlphaFoldDB" id="A0A0E3ZLI2"/>
<evidence type="ECO:0000313" key="1">
    <source>
        <dbReference type="EMBL" id="AKD24947.1"/>
    </source>
</evidence>
<gene>
    <name evidence="1" type="ORF">CL55_00006140</name>
</gene>